<dbReference type="RefSeq" id="WP_139065868.1">
    <property type="nucleotide sequence ID" value="NZ_CP040812.1"/>
</dbReference>
<keyword evidence="2" id="KW-0812">Transmembrane</keyword>
<dbReference type="KEGG" id="afla:FHG64_07775"/>
<name>A0A5B7X1U4_9FLAO</name>
<keyword evidence="4" id="KW-1185">Reference proteome</keyword>
<feature type="compositionally biased region" description="Basic and acidic residues" evidence="1">
    <location>
        <begin position="14"/>
        <end position="30"/>
    </location>
</feature>
<feature type="region of interest" description="Disordered" evidence="1">
    <location>
        <begin position="1"/>
        <end position="30"/>
    </location>
</feature>
<dbReference type="Proteomes" id="UP000309016">
    <property type="component" value="Chromosome"/>
</dbReference>
<protein>
    <submittedName>
        <fullName evidence="3">Uncharacterized protein</fullName>
    </submittedName>
</protein>
<proteinExistence type="predicted"/>
<dbReference type="EMBL" id="CP040812">
    <property type="protein sequence ID" value="QCY69299.1"/>
    <property type="molecule type" value="Genomic_DNA"/>
</dbReference>
<dbReference type="OrthoDB" id="9994577at2"/>
<dbReference type="AlphaFoldDB" id="A0A5B7X1U4"/>
<evidence type="ECO:0000313" key="4">
    <source>
        <dbReference type="Proteomes" id="UP000309016"/>
    </source>
</evidence>
<gene>
    <name evidence="3" type="ORF">FHG64_07775</name>
</gene>
<accession>A0A5B7X1U4</accession>
<evidence type="ECO:0000313" key="3">
    <source>
        <dbReference type="EMBL" id="QCY69299.1"/>
    </source>
</evidence>
<sequence length="59" mass="6557">MSKESDKSTPVPTPHDKEHARNQSTEVERNKPKSNVLLIVVAIIVVLVIIAAFSGWLDF</sequence>
<feature type="transmembrane region" description="Helical" evidence="2">
    <location>
        <begin position="36"/>
        <end position="57"/>
    </location>
</feature>
<organism evidence="3 4">
    <name type="scientific">Antarcticibacterium flavum</name>
    <dbReference type="NCBI Taxonomy" id="2058175"/>
    <lineage>
        <taxon>Bacteria</taxon>
        <taxon>Pseudomonadati</taxon>
        <taxon>Bacteroidota</taxon>
        <taxon>Flavobacteriia</taxon>
        <taxon>Flavobacteriales</taxon>
        <taxon>Flavobacteriaceae</taxon>
        <taxon>Antarcticibacterium</taxon>
    </lineage>
</organism>
<evidence type="ECO:0000256" key="1">
    <source>
        <dbReference type="SAM" id="MobiDB-lite"/>
    </source>
</evidence>
<evidence type="ECO:0000256" key="2">
    <source>
        <dbReference type="SAM" id="Phobius"/>
    </source>
</evidence>
<keyword evidence="2" id="KW-0472">Membrane</keyword>
<keyword evidence="2" id="KW-1133">Transmembrane helix</keyword>
<reference evidence="3 4" key="1">
    <citation type="submission" date="2019-06" db="EMBL/GenBank/DDBJ databases">
        <title>Complete genome sequence of Antarcticibacterium flavum KCTC 52984T from an Antarctic marine sediment.</title>
        <authorList>
            <person name="Lee Y.M."/>
            <person name="Shin S.C."/>
        </authorList>
    </citation>
    <scope>NUCLEOTIDE SEQUENCE [LARGE SCALE GENOMIC DNA]</scope>
    <source>
        <strain evidence="3 4">KCTC 52984</strain>
    </source>
</reference>